<dbReference type="GO" id="GO:0006749">
    <property type="term" value="P:glutathione metabolic process"/>
    <property type="evidence" value="ECO:0007669"/>
    <property type="project" value="TreeGrafter"/>
</dbReference>
<keyword evidence="3" id="KW-1185">Reference proteome</keyword>
<dbReference type="EMBL" id="JAEKNR010000024">
    <property type="protein sequence ID" value="MBJ7596812.1"/>
    <property type="molecule type" value="Genomic_DNA"/>
</dbReference>
<dbReference type="PANTHER" id="PTHR11365">
    <property type="entry name" value="5-OXOPROLINASE RELATED"/>
    <property type="match status" value="1"/>
</dbReference>
<accession>A0A934NBY6</accession>
<gene>
    <name evidence="2" type="ORF">JF922_01815</name>
</gene>
<comment type="caution">
    <text evidence="2">The sequence shown here is derived from an EMBL/GenBank/DDBJ whole genome shotgun (WGS) entry which is preliminary data.</text>
</comment>
<proteinExistence type="predicted"/>
<sequence length="608" mass="65321">MTSELRPPPAVEAASVEPSVDPITLEVIRNKLDDIADEMEITLLKSSHSAIVKEALDASAAVFDAEGEQIAQATAAPIHLGMIIPAVKKFVELFPPQEMEEGDAYILNDPFEGGTHLPDLVVSVPVIVEGETLALATAITHHQEIGGRSPGSTPMDATEIFQEGLRIPPLKLYERGVANQTLLAMLAKNVRIPETVIGDLNGQLAACHTARRRLLELTGRYGKESLKGYLGELLGRAERLTREAISRIPDGRYHFVDYLDNDGIDLERRIRIEATVTVAGSELVVDLNGSDPQVAGPLNCVPASTLAAIYYVIKVVIDPEIPNNAGCYRPVKVILPEGSIVNARPPAAVNARAVVVRRIVDCLLGCFAQALPGRIPAASGGHPLMLSMGGIDPANGRPYVTAEIGTGGMGGRPGKDGLEAIQTDTSNAQNIPVEALELEFPIRVGHYRLRRDSGGPGQHRGGLGLEKSLEVLRGELRVSHRGERHYTAPWGLAGGGAGAMSRSTLVRADGSRQGIPSKLDFTMRPGDRLELWMTGGGGYGDALQREPERVLEDVRDGKLSQEAAAADYGVVVEEDRVDVVATGELRGRMRDQRGPISWMYDRGPLGRE</sequence>
<dbReference type="AlphaFoldDB" id="A0A934NBY6"/>
<dbReference type="InterPro" id="IPR045079">
    <property type="entry name" value="Oxoprolinase-like"/>
</dbReference>
<dbReference type="PANTHER" id="PTHR11365:SF23">
    <property type="entry name" value="HYPOTHETICAL 5-OXOPROLINASE (EUROFUNG)-RELATED"/>
    <property type="match status" value="1"/>
</dbReference>
<evidence type="ECO:0000259" key="1">
    <source>
        <dbReference type="Pfam" id="PF02538"/>
    </source>
</evidence>
<feature type="domain" description="Hydantoinase B/oxoprolinase" evidence="1">
    <location>
        <begin position="21"/>
        <end position="541"/>
    </location>
</feature>
<dbReference type="GO" id="GO:0017168">
    <property type="term" value="F:5-oxoprolinase (ATP-hydrolyzing) activity"/>
    <property type="evidence" value="ECO:0007669"/>
    <property type="project" value="TreeGrafter"/>
</dbReference>
<reference evidence="2" key="1">
    <citation type="submission" date="2020-10" db="EMBL/GenBank/DDBJ databases">
        <title>Ca. Dormibacterota MAGs.</title>
        <authorList>
            <person name="Montgomery K."/>
        </authorList>
    </citation>
    <scope>NUCLEOTIDE SEQUENCE [LARGE SCALE GENOMIC DNA]</scope>
    <source>
        <strain evidence="2">SC8812_S17_10</strain>
    </source>
</reference>
<dbReference type="GO" id="GO:0005829">
    <property type="term" value="C:cytosol"/>
    <property type="evidence" value="ECO:0007669"/>
    <property type="project" value="TreeGrafter"/>
</dbReference>
<dbReference type="RefSeq" id="WP_338198685.1">
    <property type="nucleotide sequence ID" value="NZ_JAEKNR010000024.1"/>
</dbReference>
<organism evidence="2 3">
    <name type="scientific">Candidatus Nephthysia bennettiae</name>
    <dbReference type="NCBI Taxonomy" id="3127016"/>
    <lineage>
        <taxon>Bacteria</taxon>
        <taxon>Bacillati</taxon>
        <taxon>Candidatus Dormiibacterota</taxon>
        <taxon>Candidatus Dormibacteria</taxon>
        <taxon>Candidatus Dormibacterales</taxon>
        <taxon>Candidatus Dormibacteraceae</taxon>
        <taxon>Candidatus Nephthysia</taxon>
    </lineage>
</organism>
<dbReference type="Pfam" id="PF02538">
    <property type="entry name" value="Hydantoinase_B"/>
    <property type="match status" value="1"/>
</dbReference>
<protein>
    <submittedName>
        <fullName evidence="2">Hydantoinase B/oxoprolinase family protein</fullName>
    </submittedName>
</protein>
<dbReference type="Proteomes" id="UP000612893">
    <property type="component" value="Unassembled WGS sequence"/>
</dbReference>
<name>A0A934NBY6_9BACT</name>
<dbReference type="InterPro" id="IPR003692">
    <property type="entry name" value="Hydantoinase_B"/>
</dbReference>
<evidence type="ECO:0000313" key="2">
    <source>
        <dbReference type="EMBL" id="MBJ7596812.1"/>
    </source>
</evidence>
<evidence type="ECO:0000313" key="3">
    <source>
        <dbReference type="Proteomes" id="UP000612893"/>
    </source>
</evidence>